<dbReference type="PANTHER" id="PTHR30486:SF12">
    <property type="entry name" value="TYPE IV PILUS ATPASE PILU"/>
    <property type="match status" value="1"/>
</dbReference>
<evidence type="ECO:0000256" key="1">
    <source>
        <dbReference type="ARBA" id="ARBA00006611"/>
    </source>
</evidence>
<evidence type="ECO:0000259" key="3">
    <source>
        <dbReference type="SMART" id="SM00382"/>
    </source>
</evidence>
<dbReference type="NCBIfam" id="TIGR01420">
    <property type="entry name" value="pilT_fam"/>
    <property type="match status" value="1"/>
</dbReference>
<proteinExistence type="inferred from homology"/>
<dbReference type="EMBL" id="JBEGCJ010000004">
    <property type="protein sequence ID" value="MEQ6918082.1"/>
    <property type="molecule type" value="Genomic_DNA"/>
</dbReference>
<dbReference type="SMART" id="SM00382">
    <property type="entry name" value="AAA"/>
    <property type="match status" value="1"/>
</dbReference>
<dbReference type="Gene3D" id="3.40.50.300">
    <property type="entry name" value="P-loop containing nucleotide triphosphate hydrolases"/>
    <property type="match status" value="1"/>
</dbReference>
<feature type="region of interest" description="Disordered" evidence="2">
    <location>
        <begin position="361"/>
        <end position="380"/>
    </location>
</feature>
<dbReference type="Pfam" id="PF00437">
    <property type="entry name" value="T2SSE"/>
    <property type="match status" value="1"/>
</dbReference>
<dbReference type="InterPro" id="IPR003593">
    <property type="entry name" value="AAA+_ATPase"/>
</dbReference>
<evidence type="ECO:0000313" key="5">
    <source>
        <dbReference type="Proteomes" id="UP001442468"/>
    </source>
</evidence>
<dbReference type="RefSeq" id="WP_349762344.1">
    <property type="nucleotide sequence ID" value="NZ_JBEGCJ010000004.1"/>
</dbReference>
<name>A0ABV1NGA8_9GAMM</name>
<dbReference type="PANTHER" id="PTHR30486">
    <property type="entry name" value="TWITCHING MOTILITY PROTEIN PILT"/>
    <property type="match status" value="1"/>
</dbReference>
<keyword evidence="5" id="KW-1185">Reference proteome</keyword>
<reference evidence="4 5" key="1">
    <citation type="submission" date="2024-05" db="EMBL/GenBank/DDBJ databases">
        <title>Halomonas sp. SSM6 16S ribosomal RNA gene Genome sequencing and assembly.</title>
        <authorList>
            <person name="Yook S."/>
        </authorList>
    </citation>
    <scope>NUCLEOTIDE SEQUENCE [LARGE SCALE GENOMIC DNA]</scope>
    <source>
        <strain evidence="4 5">SSM6</strain>
    </source>
</reference>
<dbReference type="InterPro" id="IPR001482">
    <property type="entry name" value="T2SS/T4SS_dom"/>
</dbReference>
<evidence type="ECO:0000313" key="4">
    <source>
        <dbReference type="EMBL" id="MEQ6918082.1"/>
    </source>
</evidence>
<dbReference type="Proteomes" id="UP001442468">
    <property type="component" value="Unassembled WGS sequence"/>
</dbReference>
<dbReference type="Gene3D" id="3.30.450.90">
    <property type="match status" value="1"/>
</dbReference>
<gene>
    <name evidence="4" type="ORF">ABE960_11165</name>
</gene>
<dbReference type="InterPro" id="IPR027417">
    <property type="entry name" value="P-loop_NTPase"/>
</dbReference>
<organism evidence="4 5">
    <name type="scientific">Halomonas aquatica</name>
    <dbReference type="NCBI Taxonomy" id="3151123"/>
    <lineage>
        <taxon>Bacteria</taxon>
        <taxon>Pseudomonadati</taxon>
        <taxon>Pseudomonadota</taxon>
        <taxon>Gammaproteobacteria</taxon>
        <taxon>Oceanospirillales</taxon>
        <taxon>Halomonadaceae</taxon>
        <taxon>Halomonas</taxon>
    </lineage>
</organism>
<protein>
    <submittedName>
        <fullName evidence="4">PilT/PilU family type 4a pilus ATPase</fullName>
    </submittedName>
</protein>
<dbReference type="CDD" id="cd01131">
    <property type="entry name" value="PilT"/>
    <property type="match status" value="1"/>
</dbReference>
<dbReference type="InterPro" id="IPR050921">
    <property type="entry name" value="T4SS_GSP_E_ATPase"/>
</dbReference>
<dbReference type="SUPFAM" id="SSF52540">
    <property type="entry name" value="P-loop containing nucleoside triphosphate hydrolases"/>
    <property type="match status" value="1"/>
</dbReference>
<accession>A0ABV1NGA8</accession>
<sequence length="380" mass="41953">MTAKDWLYQLLDIMVQKEASDLLISVNAPPTLKMAGQLTPLGDQGLSAAQVTELVGVSIPELLMERFKTEHEANFALSLKDKGRFRVSAFQQRNQMAMVIRRIGFDIPHLEELSLPPTLGELANNKRGLVFVVGGTGTGKSTTLASMIQQRNETLGGHIISVEDPIEYVHPHRKAIINQREVGIDTESFEVALKNTLRQAPDVILIGEVRTRETMEHALTFAETGHLCLATLHANNANQALDRIINFFPIERHSQVWLDLSLNLRAVVAQQLLPTVDGGRCPAIEIMLKSPLIGDLVRKGEVSEIKNVMTRSRDLGMQTFDQALYDLFKAGKITEEVALVHADSANDLRMMIKYGDESGEGVSGAQEAASHLSLRGQDDF</sequence>
<comment type="caution">
    <text evidence="4">The sequence shown here is derived from an EMBL/GenBank/DDBJ whole genome shotgun (WGS) entry which is preliminary data.</text>
</comment>
<dbReference type="InterPro" id="IPR006321">
    <property type="entry name" value="PilT/PilU"/>
</dbReference>
<evidence type="ECO:0000256" key="2">
    <source>
        <dbReference type="SAM" id="MobiDB-lite"/>
    </source>
</evidence>
<feature type="domain" description="AAA+ ATPase" evidence="3">
    <location>
        <begin position="126"/>
        <end position="251"/>
    </location>
</feature>
<comment type="similarity">
    <text evidence="1">Belongs to the GSP E family.</text>
</comment>